<evidence type="ECO:0000313" key="3">
    <source>
        <dbReference type="Proteomes" id="UP000030512"/>
    </source>
</evidence>
<dbReference type="PROSITE" id="PS01152">
    <property type="entry name" value="HESB"/>
    <property type="match status" value="1"/>
</dbReference>
<dbReference type="GO" id="GO:0051537">
    <property type="term" value="F:2 iron, 2 sulfur cluster binding"/>
    <property type="evidence" value="ECO:0007669"/>
    <property type="project" value="UniProtKB-ARBA"/>
</dbReference>
<dbReference type="InterPro" id="IPR035903">
    <property type="entry name" value="HesB-like_dom_sf"/>
</dbReference>
<dbReference type="Gene3D" id="2.60.300.12">
    <property type="entry name" value="HesB-like domain"/>
    <property type="match status" value="1"/>
</dbReference>
<evidence type="ECO:0000313" key="2">
    <source>
        <dbReference type="EMBL" id="AMK77499.1"/>
    </source>
</evidence>
<reference evidence="2 3" key="1">
    <citation type="journal article" date="2015" name="Environ. Microbiol.">
        <title>Methane oxidation coupled to nitrate reduction under hypoxia by the Gammaproteobacterium Methylomonas denitrificans, sp. nov. type strain FJG1.</title>
        <authorList>
            <person name="Kits K.D."/>
            <person name="Klotz M.G."/>
            <person name="Stein L.Y."/>
        </authorList>
    </citation>
    <scope>NUCLEOTIDE SEQUENCE [LARGE SCALE GENOMIC DNA]</scope>
    <source>
        <strain evidence="2 3">FJG1</strain>
    </source>
</reference>
<proteinExistence type="predicted"/>
<dbReference type="GO" id="GO:0016226">
    <property type="term" value="P:iron-sulfur cluster assembly"/>
    <property type="evidence" value="ECO:0007669"/>
    <property type="project" value="InterPro"/>
</dbReference>
<dbReference type="GO" id="GO:0051539">
    <property type="term" value="F:4 iron, 4 sulfur cluster binding"/>
    <property type="evidence" value="ECO:0007669"/>
    <property type="project" value="TreeGrafter"/>
</dbReference>
<dbReference type="GO" id="GO:0005506">
    <property type="term" value="F:iron ion binding"/>
    <property type="evidence" value="ECO:0007669"/>
    <property type="project" value="TreeGrafter"/>
</dbReference>
<dbReference type="RefSeq" id="WP_036273152.1">
    <property type="nucleotide sequence ID" value="NZ_CP014476.1"/>
</dbReference>
<name>A0A126T5Z1_9GAMM</name>
<dbReference type="STRING" id="1538553.JT25_013575"/>
<organism evidence="2 3">
    <name type="scientific">Methylomonas denitrificans</name>
    <dbReference type="NCBI Taxonomy" id="1538553"/>
    <lineage>
        <taxon>Bacteria</taxon>
        <taxon>Pseudomonadati</taxon>
        <taxon>Pseudomonadota</taxon>
        <taxon>Gammaproteobacteria</taxon>
        <taxon>Methylococcales</taxon>
        <taxon>Methylococcaceae</taxon>
        <taxon>Methylomonas</taxon>
    </lineage>
</organism>
<dbReference type="InterPro" id="IPR000361">
    <property type="entry name" value="ATAP_core_dom"/>
</dbReference>
<accession>A0A126T5Z1</accession>
<dbReference type="PANTHER" id="PTHR43011:SF1">
    <property type="entry name" value="IRON-SULFUR CLUSTER ASSEMBLY 2 HOMOLOG, MITOCHONDRIAL"/>
    <property type="match status" value="1"/>
</dbReference>
<gene>
    <name evidence="2" type="ORF">JT25_013575</name>
</gene>
<dbReference type="NCBIfam" id="TIGR00049">
    <property type="entry name" value="iron-sulfur cluster assembly accessory protein"/>
    <property type="match status" value="1"/>
</dbReference>
<dbReference type="Pfam" id="PF01521">
    <property type="entry name" value="Fe-S_biosyn"/>
    <property type="match status" value="1"/>
</dbReference>
<dbReference type="InterPro" id="IPR017870">
    <property type="entry name" value="FeS_cluster_insertion_CS"/>
</dbReference>
<protein>
    <recommendedName>
        <fullName evidence="1">Core domain-containing protein</fullName>
    </recommendedName>
</protein>
<sequence>MITLTESAIQAVGRFISSSDKPTGGLRIEVTDGGCSGLSYGMKLEAKENQDDTVIDCGAVKVFVDPLSLPSLDGMSIDFVDSLEGSGFKFTNPNAVKSCACGSSFTTGESGGAPKTCS</sequence>
<dbReference type="PANTHER" id="PTHR43011">
    <property type="entry name" value="IRON-SULFUR CLUSTER ASSEMBLY 2 HOMOLOG, MITOCHONDRIAL"/>
    <property type="match status" value="1"/>
</dbReference>
<feature type="domain" description="Core" evidence="1">
    <location>
        <begin position="2"/>
        <end position="102"/>
    </location>
</feature>
<dbReference type="InterPro" id="IPR016092">
    <property type="entry name" value="ATAP"/>
</dbReference>
<dbReference type="Proteomes" id="UP000030512">
    <property type="component" value="Chromosome"/>
</dbReference>
<dbReference type="EMBL" id="CP014476">
    <property type="protein sequence ID" value="AMK77499.1"/>
    <property type="molecule type" value="Genomic_DNA"/>
</dbReference>
<dbReference type="AlphaFoldDB" id="A0A126T5Z1"/>
<evidence type="ECO:0000259" key="1">
    <source>
        <dbReference type="Pfam" id="PF01521"/>
    </source>
</evidence>
<dbReference type="OrthoDB" id="9801228at2"/>
<keyword evidence="3" id="KW-1185">Reference proteome</keyword>
<dbReference type="SUPFAM" id="SSF89360">
    <property type="entry name" value="HesB-like domain"/>
    <property type="match status" value="1"/>
</dbReference>
<dbReference type="KEGG" id="mdn:JT25_013575"/>